<dbReference type="Pfam" id="PF05013">
    <property type="entry name" value="FGase"/>
    <property type="match status" value="1"/>
</dbReference>
<dbReference type="InterPro" id="IPR007709">
    <property type="entry name" value="N-FG_amidohydro"/>
</dbReference>
<proteinExistence type="predicted"/>
<sequence length="277" mass="30158">MPNSFDILGPDQPESPVVISVPHGGRDYPLALRANLRVPVEVLTTLEDRHIDAVARAARGRETMFIQRIGRAWIDLNRAEHERDPRIDEGAGESQPTAKVRGGLGLVPRRTARAGELWRQRFSAEDIAARIAADHRPYHVALSEALAHARKRFGCAVLLDLHSMPPIIDGSARVITGDRFGRASAVRFVRRVEAAIAAAGLRHARNAPYAGAHILDRHGKPAGHIHAIQLEIDRSLYLDPLLDQPGPGFASMVALVRAAIDALADEALDNPHSLAAE</sequence>
<reference evidence="2" key="1">
    <citation type="submission" date="2022-06" db="EMBL/GenBank/DDBJ databases">
        <title>Sphingomonas sp. nov. isolated from rhizosphere soil of tomato.</title>
        <authorList>
            <person name="Dong H."/>
            <person name="Gao R."/>
        </authorList>
    </citation>
    <scope>NUCLEOTIDE SEQUENCE</scope>
    <source>
        <strain evidence="2">MMSM24</strain>
    </source>
</reference>
<evidence type="ECO:0000313" key="2">
    <source>
        <dbReference type="EMBL" id="MCW6536117.1"/>
    </source>
</evidence>
<gene>
    <name evidence="2" type="ORF">NEE01_15155</name>
</gene>
<dbReference type="AlphaFoldDB" id="A0AA42CRH9"/>
<comment type="caution">
    <text evidence="2">The sequence shown here is derived from an EMBL/GenBank/DDBJ whole genome shotgun (WGS) entry which is preliminary data.</text>
</comment>
<dbReference type="Proteomes" id="UP001165565">
    <property type="component" value="Unassembled WGS sequence"/>
</dbReference>
<feature type="region of interest" description="Disordered" evidence="1">
    <location>
        <begin position="84"/>
        <end position="103"/>
    </location>
</feature>
<protein>
    <submittedName>
        <fullName evidence="2">N-formylglutamate amidohydrolase</fullName>
    </submittedName>
</protein>
<keyword evidence="3" id="KW-1185">Reference proteome</keyword>
<dbReference type="EMBL" id="JANFAV010000011">
    <property type="protein sequence ID" value="MCW6536117.1"/>
    <property type="molecule type" value="Genomic_DNA"/>
</dbReference>
<organism evidence="2 3">
    <name type="scientific">Sphingomonas lycopersici</name>
    <dbReference type="NCBI Taxonomy" id="2951807"/>
    <lineage>
        <taxon>Bacteria</taxon>
        <taxon>Pseudomonadati</taxon>
        <taxon>Pseudomonadota</taxon>
        <taxon>Alphaproteobacteria</taxon>
        <taxon>Sphingomonadales</taxon>
        <taxon>Sphingomonadaceae</taxon>
        <taxon>Sphingomonas</taxon>
    </lineage>
</organism>
<evidence type="ECO:0000313" key="3">
    <source>
        <dbReference type="Proteomes" id="UP001165565"/>
    </source>
</evidence>
<dbReference type="RefSeq" id="WP_265269525.1">
    <property type="nucleotide sequence ID" value="NZ_JANFAU010000013.1"/>
</dbReference>
<name>A0AA42CRH9_9SPHN</name>
<accession>A0AA42CRH9</accession>
<dbReference type="SUPFAM" id="SSF53187">
    <property type="entry name" value="Zn-dependent exopeptidases"/>
    <property type="match status" value="1"/>
</dbReference>
<dbReference type="Gene3D" id="3.40.630.40">
    <property type="entry name" value="Zn-dependent exopeptidases"/>
    <property type="match status" value="1"/>
</dbReference>
<evidence type="ECO:0000256" key="1">
    <source>
        <dbReference type="SAM" id="MobiDB-lite"/>
    </source>
</evidence>